<reference evidence="1 2" key="1">
    <citation type="journal article" date="2018" name="Mol. Biol. Evol.">
        <title>Broad Genomic Sampling Reveals a Smut Pathogenic Ancestry of the Fungal Clade Ustilaginomycotina.</title>
        <authorList>
            <person name="Kijpornyongpan T."/>
            <person name="Mondo S.J."/>
            <person name="Barry K."/>
            <person name="Sandor L."/>
            <person name="Lee J."/>
            <person name="Lipzen A."/>
            <person name="Pangilinan J."/>
            <person name="LaButti K."/>
            <person name="Hainaut M."/>
            <person name="Henrissat B."/>
            <person name="Grigoriev I.V."/>
            <person name="Spatafora J.W."/>
            <person name="Aime M.C."/>
        </authorList>
    </citation>
    <scope>NUCLEOTIDE SEQUENCE [LARGE SCALE GENOMIC DNA]</scope>
    <source>
        <strain evidence="1 2">SA 807</strain>
    </source>
</reference>
<proteinExistence type="predicted"/>
<sequence>MLKLVAKSNGLKRTADLAREHSRRAQEALDVLPDSPAKEALSRLNQQVIKRVK</sequence>
<dbReference type="EMBL" id="KZ819990">
    <property type="protein sequence ID" value="PWN49920.1"/>
    <property type="molecule type" value="Genomic_DNA"/>
</dbReference>
<name>A0ACD0NW07_9BASI</name>
<gene>
    <name evidence="1" type="ORF">IE53DRAFT_369349</name>
</gene>
<dbReference type="Proteomes" id="UP000245626">
    <property type="component" value="Unassembled WGS sequence"/>
</dbReference>
<accession>A0ACD0NW07</accession>
<protein>
    <submittedName>
        <fullName evidence="1">Uncharacterized protein</fullName>
    </submittedName>
</protein>
<evidence type="ECO:0000313" key="1">
    <source>
        <dbReference type="EMBL" id="PWN49920.1"/>
    </source>
</evidence>
<organism evidence="1 2">
    <name type="scientific">Violaceomyces palustris</name>
    <dbReference type="NCBI Taxonomy" id="1673888"/>
    <lineage>
        <taxon>Eukaryota</taxon>
        <taxon>Fungi</taxon>
        <taxon>Dikarya</taxon>
        <taxon>Basidiomycota</taxon>
        <taxon>Ustilaginomycotina</taxon>
        <taxon>Ustilaginomycetes</taxon>
        <taxon>Violaceomycetales</taxon>
        <taxon>Violaceomycetaceae</taxon>
        <taxon>Violaceomyces</taxon>
    </lineage>
</organism>
<evidence type="ECO:0000313" key="2">
    <source>
        <dbReference type="Proteomes" id="UP000245626"/>
    </source>
</evidence>
<keyword evidence="2" id="KW-1185">Reference proteome</keyword>